<evidence type="ECO:0000313" key="1">
    <source>
        <dbReference type="EMBL" id="OOM76991.1"/>
    </source>
</evidence>
<name>A0A1S8TH45_9CLOT</name>
<dbReference type="RefSeq" id="WP_077847643.1">
    <property type="nucleotide sequence ID" value="NZ_LZZM01000159.1"/>
</dbReference>
<dbReference type="EMBL" id="LZZM01000159">
    <property type="protein sequence ID" value="OOM76991.1"/>
    <property type="molecule type" value="Genomic_DNA"/>
</dbReference>
<gene>
    <name evidence="1" type="ORF">CLPUN_25170</name>
</gene>
<dbReference type="InterPro" id="IPR048474">
    <property type="entry name" value="M1E1E6-like_sf"/>
</dbReference>
<dbReference type="OrthoDB" id="9156079at2"/>
<comment type="caution">
    <text evidence="1">The sequence shown here is derived from an EMBL/GenBank/DDBJ whole genome shotgun (WGS) entry which is preliminary data.</text>
</comment>
<dbReference type="Proteomes" id="UP000190890">
    <property type="component" value="Unassembled WGS sequence"/>
</dbReference>
<evidence type="ECO:0000313" key="2">
    <source>
        <dbReference type="Proteomes" id="UP000190890"/>
    </source>
</evidence>
<dbReference type="Gene3D" id="3.30.2210.10">
    <property type="entry name" value="Integron cassette protein superfamily"/>
    <property type="match status" value="1"/>
</dbReference>
<dbReference type="STRING" id="29367.CLPUN_25170"/>
<reference evidence="1 2" key="1">
    <citation type="submission" date="2016-05" db="EMBL/GenBank/DDBJ databases">
        <title>Microbial solvent formation.</title>
        <authorList>
            <person name="Poehlein A."/>
            <person name="Montoya Solano J.D."/>
            <person name="Flitsch S."/>
            <person name="Krabben P."/>
            <person name="Duerre P."/>
            <person name="Daniel R."/>
        </authorList>
    </citation>
    <scope>NUCLEOTIDE SEQUENCE [LARGE SCALE GENOMIC DNA]</scope>
    <source>
        <strain evidence="1 2">DSM 2619</strain>
    </source>
</reference>
<sequence>MKYKDARKRNLMVKLFKKYLEESKLNNIEFEKGDIASILYFKQADINSFILDFFQETSNTKFKITDECIEYIKNLKNKYDMYVAQNEILKEEYIKLYNILKSCFDSFNIDHKTYDENIGKAIELAIKLHHIYMPIYSEQMIINRGCLPEDDINEYYNHFHAIEDLYYELIGNGRNWKNVDGDINLDKDMSFKVYTARWGYEDTYTIRRTYEGWYVGHISIKGKTEKNGTGALEANLDHDSVCYPKDGIEYAFETLWQEADTTSMSYEELQSRVQDIADWISEVEKATHKYQPDWCLYY</sequence>
<proteinExistence type="predicted"/>
<organism evidence="1 2">
    <name type="scientific">Clostridium puniceum</name>
    <dbReference type="NCBI Taxonomy" id="29367"/>
    <lineage>
        <taxon>Bacteria</taxon>
        <taxon>Bacillati</taxon>
        <taxon>Bacillota</taxon>
        <taxon>Clostridia</taxon>
        <taxon>Eubacteriales</taxon>
        <taxon>Clostridiaceae</taxon>
        <taxon>Clostridium</taxon>
    </lineage>
</organism>
<dbReference type="AlphaFoldDB" id="A0A1S8TH45"/>
<accession>A0A1S8TH45</accession>
<protein>
    <submittedName>
        <fullName evidence="1">Uncharacterized protein</fullName>
    </submittedName>
</protein>
<keyword evidence="2" id="KW-1185">Reference proteome</keyword>